<reference evidence="3" key="1">
    <citation type="submission" date="2018-06" db="EMBL/GenBank/DDBJ databases">
        <title>Genome assembly of Danube salmon.</title>
        <authorList>
            <person name="Macqueen D.J."/>
            <person name="Gundappa M.K."/>
        </authorList>
    </citation>
    <scope>NUCLEOTIDE SEQUENCE [LARGE SCALE GENOMIC DNA]</scope>
</reference>
<dbReference type="AlphaFoldDB" id="A0A4W5N0G4"/>
<dbReference type="GeneTree" id="ENSGT00940000165499"/>
<dbReference type="Pfam" id="PF25600">
    <property type="entry name" value="TRIM_CC"/>
    <property type="match status" value="1"/>
</dbReference>
<protein>
    <recommendedName>
        <fullName evidence="1">TRIM8/14/16/25/29/45/65 coiled-coil region domain-containing protein</fullName>
    </recommendedName>
</protein>
<sequence length="202" mass="23324">MSNFTRVRYNFVDNGVGSRQMNNMHDFLNECISLCYLKFHIIGLFVSHPPSLYCPLSVIQKLIGKTELEILNRIEGKRLRLNELKSRLDTVRNYAQGELSEVEQFLGELSRSVDRICEELVGGMEEKQASVETLGKGLVTRLEVGLIQLQVRRSRLEAQAMSDDHICFLQSFKEASAPYRQTLTPRSWMLRQRCHCISLWGR</sequence>
<evidence type="ECO:0000313" key="3">
    <source>
        <dbReference type="Proteomes" id="UP000314982"/>
    </source>
</evidence>
<keyword evidence="3" id="KW-1185">Reference proteome</keyword>
<reference evidence="2" key="2">
    <citation type="submission" date="2025-08" db="UniProtKB">
        <authorList>
            <consortium name="Ensembl"/>
        </authorList>
    </citation>
    <scope>IDENTIFICATION</scope>
</reference>
<evidence type="ECO:0000259" key="1">
    <source>
        <dbReference type="Pfam" id="PF25600"/>
    </source>
</evidence>
<dbReference type="Proteomes" id="UP000314982">
    <property type="component" value="Unassembled WGS sequence"/>
</dbReference>
<organism evidence="2 3">
    <name type="scientific">Hucho hucho</name>
    <name type="common">huchen</name>
    <dbReference type="NCBI Taxonomy" id="62062"/>
    <lineage>
        <taxon>Eukaryota</taxon>
        <taxon>Metazoa</taxon>
        <taxon>Chordata</taxon>
        <taxon>Craniata</taxon>
        <taxon>Vertebrata</taxon>
        <taxon>Euteleostomi</taxon>
        <taxon>Actinopterygii</taxon>
        <taxon>Neopterygii</taxon>
        <taxon>Teleostei</taxon>
        <taxon>Protacanthopterygii</taxon>
        <taxon>Salmoniformes</taxon>
        <taxon>Salmonidae</taxon>
        <taxon>Salmoninae</taxon>
        <taxon>Hucho</taxon>
    </lineage>
</organism>
<proteinExistence type="predicted"/>
<accession>A0A4W5N0G4</accession>
<evidence type="ECO:0000313" key="2">
    <source>
        <dbReference type="Ensembl" id="ENSHHUP00000044182.1"/>
    </source>
</evidence>
<name>A0A4W5N0G4_9TELE</name>
<feature type="domain" description="TRIM8/14/16/25/29/45/65 coiled-coil region" evidence="1">
    <location>
        <begin position="77"/>
        <end position="185"/>
    </location>
</feature>
<dbReference type="STRING" id="62062.ENSHHUP00000044182"/>
<reference evidence="2" key="3">
    <citation type="submission" date="2025-09" db="UniProtKB">
        <authorList>
            <consortium name="Ensembl"/>
        </authorList>
    </citation>
    <scope>IDENTIFICATION</scope>
</reference>
<dbReference type="InterPro" id="IPR058030">
    <property type="entry name" value="TRIM8/14/16/25/29/45/65_CC"/>
</dbReference>
<dbReference type="Ensembl" id="ENSHHUT00000045828.1">
    <property type="protein sequence ID" value="ENSHHUP00000044182.1"/>
    <property type="gene ID" value="ENSHHUG00000027070.1"/>
</dbReference>